<dbReference type="STRING" id="710685.MycrhN_4984"/>
<keyword evidence="3" id="KW-0274">FAD</keyword>
<evidence type="ECO:0000256" key="2">
    <source>
        <dbReference type="ARBA" id="ARBA00022630"/>
    </source>
</evidence>
<evidence type="ECO:0000256" key="4">
    <source>
        <dbReference type="ARBA" id="ARBA00023002"/>
    </source>
</evidence>
<comment type="cofactor">
    <cofactor evidence="1">
        <name>FAD</name>
        <dbReference type="ChEBI" id="CHEBI:57692"/>
    </cofactor>
</comment>
<dbReference type="Gene3D" id="3.50.50.60">
    <property type="entry name" value="FAD/NAD(P)-binding domain"/>
    <property type="match status" value="1"/>
</dbReference>
<dbReference type="InterPro" id="IPR006076">
    <property type="entry name" value="FAD-dep_OxRdtase"/>
</dbReference>
<dbReference type="HOGENOM" id="CLU_024775_0_1_11"/>
<dbReference type="PANTHER" id="PTHR43104">
    <property type="entry name" value="L-2-HYDROXYGLUTARATE DEHYDROGENASE, MITOCHONDRIAL"/>
    <property type="match status" value="1"/>
</dbReference>
<dbReference type="AlphaFoldDB" id="G8RUR1"/>
<accession>G8RUR1</accession>
<dbReference type="KEGG" id="mrh:MycrhN_4984"/>
<dbReference type="InterPro" id="IPR036188">
    <property type="entry name" value="FAD/NAD-bd_sf"/>
</dbReference>
<name>G8RUR1_MYCRN</name>
<protein>
    <submittedName>
        <fullName evidence="7">Putative dehydrogenase</fullName>
    </submittedName>
</protein>
<dbReference type="PATRIC" id="fig|710685.3.peg.4995"/>
<reference evidence="7 8" key="1">
    <citation type="submission" date="2011-12" db="EMBL/GenBank/DDBJ databases">
        <title>Complete sequence of Mycobacterium rhodesiae NBB3.</title>
        <authorList>
            <consortium name="US DOE Joint Genome Institute"/>
            <person name="Lucas S."/>
            <person name="Han J."/>
            <person name="Lapidus A."/>
            <person name="Cheng J.-F."/>
            <person name="Goodwin L."/>
            <person name="Pitluck S."/>
            <person name="Peters L."/>
            <person name="Mikhailova N."/>
            <person name="Gu W."/>
            <person name="Detter J.C."/>
            <person name="Han C."/>
            <person name="Tapia R."/>
            <person name="Land M."/>
            <person name="Hauser L."/>
            <person name="Kyrpides N."/>
            <person name="Ivanova N."/>
            <person name="Pagani I."/>
            <person name="Mattes T."/>
            <person name="Holmes A."/>
            <person name="Rutledge P."/>
            <person name="Paulsen I."/>
            <person name="Coleman N."/>
            <person name="Woyke T."/>
        </authorList>
    </citation>
    <scope>NUCLEOTIDE SEQUENCE [LARGE SCALE GENOMIC DNA]</scope>
    <source>
        <strain evidence="7 8">NBB3</strain>
    </source>
</reference>
<dbReference type="eggNOG" id="COG0579">
    <property type="taxonomic scope" value="Bacteria"/>
</dbReference>
<dbReference type="SUPFAM" id="SSF51905">
    <property type="entry name" value="FAD/NAD(P)-binding domain"/>
    <property type="match status" value="1"/>
</dbReference>
<dbReference type="NCBIfam" id="NF008726">
    <property type="entry name" value="PRK11728.1"/>
    <property type="match status" value="1"/>
</dbReference>
<sequence length="421" mass="45396">MTARTLQAIADAYDGKNVRREEPMTDRVAVVGGGIVGVAMAREILTRTPDAQLSLFEKEDHLAAHQTGHNSGVIHAGLYYQPGSNKAVLCRRGVGLLEEFCAQRGIRRIECGKVLVALNEAERARLGDIEERARANGVPGVRVIGPEELRELEPHVRGVAALHSPTTSIVDFTEVTKALAADAVAAGAKMLLGQEIIGFRSTGTEVVVTARTAGGTYQAAFDRVIACGGLQSDRLAELAGDGPDPVIMPFRGEYYLLKPQRRGLVNGLVYPVPDPRYPFLGVHITPRVDGEVLVGPNAVLALAREGYTWRTASKHDLTEVVRTPAFWRFARQHWRTGIRETYGSLSKRRFIAGARAYIPEISDDDAVPGPAGVRAQALDADGALVDDFRISVRGRIVLLRNAPSPAATSALAIAEHVVSLI</sequence>
<dbReference type="Proteomes" id="UP000005442">
    <property type="component" value="Chromosome"/>
</dbReference>
<dbReference type="Gene3D" id="3.30.9.10">
    <property type="entry name" value="D-Amino Acid Oxidase, subunit A, domain 2"/>
    <property type="match status" value="1"/>
</dbReference>
<dbReference type="PANTHER" id="PTHR43104:SF2">
    <property type="entry name" value="L-2-HYDROXYGLUTARATE DEHYDROGENASE, MITOCHONDRIAL"/>
    <property type="match status" value="1"/>
</dbReference>
<keyword evidence="8" id="KW-1185">Reference proteome</keyword>
<evidence type="ECO:0000256" key="1">
    <source>
        <dbReference type="ARBA" id="ARBA00001974"/>
    </source>
</evidence>
<feature type="domain" description="FAD dependent oxidoreductase" evidence="6">
    <location>
        <begin position="27"/>
        <end position="419"/>
    </location>
</feature>
<evidence type="ECO:0000313" key="7">
    <source>
        <dbReference type="EMBL" id="AEV75464.1"/>
    </source>
</evidence>
<dbReference type="GO" id="GO:0005737">
    <property type="term" value="C:cytoplasm"/>
    <property type="evidence" value="ECO:0007669"/>
    <property type="project" value="TreeGrafter"/>
</dbReference>
<comment type="similarity">
    <text evidence="5">Belongs to the L2HGDH family.</text>
</comment>
<proteinExistence type="inferred from homology"/>
<keyword evidence="2" id="KW-0285">Flavoprotein</keyword>
<dbReference type="EMBL" id="CP003169">
    <property type="protein sequence ID" value="AEV75464.1"/>
    <property type="molecule type" value="Genomic_DNA"/>
</dbReference>
<evidence type="ECO:0000313" key="8">
    <source>
        <dbReference type="Proteomes" id="UP000005442"/>
    </source>
</evidence>
<evidence type="ECO:0000256" key="5">
    <source>
        <dbReference type="ARBA" id="ARBA00037941"/>
    </source>
</evidence>
<dbReference type="Pfam" id="PF01266">
    <property type="entry name" value="DAO"/>
    <property type="match status" value="1"/>
</dbReference>
<evidence type="ECO:0000256" key="3">
    <source>
        <dbReference type="ARBA" id="ARBA00022827"/>
    </source>
</evidence>
<evidence type="ECO:0000259" key="6">
    <source>
        <dbReference type="Pfam" id="PF01266"/>
    </source>
</evidence>
<keyword evidence="4" id="KW-0560">Oxidoreductase</keyword>
<dbReference type="GO" id="GO:0047545">
    <property type="term" value="F:(S)-2-hydroxyglutarate dehydrogenase activity"/>
    <property type="evidence" value="ECO:0007669"/>
    <property type="project" value="TreeGrafter"/>
</dbReference>
<organism evidence="7 8">
    <name type="scientific">Mycolicibacterium rhodesiae (strain NBB3)</name>
    <name type="common">Mycobacterium rhodesiae</name>
    <dbReference type="NCBI Taxonomy" id="710685"/>
    <lineage>
        <taxon>Bacteria</taxon>
        <taxon>Bacillati</taxon>
        <taxon>Actinomycetota</taxon>
        <taxon>Actinomycetes</taxon>
        <taxon>Mycobacteriales</taxon>
        <taxon>Mycobacteriaceae</taxon>
        <taxon>Mycolicibacterium</taxon>
    </lineage>
</organism>
<gene>
    <name evidence="7" type="ordered locus">MycrhN_4984</name>
</gene>